<name>M4BTX9_HYAAE</name>
<evidence type="ECO:0000313" key="1">
    <source>
        <dbReference type="EnsemblProtists" id="HpaP809916"/>
    </source>
</evidence>
<protein>
    <submittedName>
        <fullName evidence="1">Uncharacterized protein</fullName>
    </submittedName>
</protein>
<reference evidence="2" key="1">
    <citation type="journal article" date="2010" name="Science">
        <title>Signatures of adaptation to obligate biotrophy in the Hyaloperonospora arabidopsidis genome.</title>
        <authorList>
            <person name="Baxter L."/>
            <person name="Tripathy S."/>
            <person name="Ishaque N."/>
            <person name="Boot N."/>
            <person name="Cabral A."/>
            <person name="Kemen E."/>
            <person name="Thines M."/>
            <person name="Ah-Fong A."/>
            <person name="Anderson R."/>
            <person name="Badejoko W."/>
            <person name="Bittner-Eddy P."/>
            <person name="Boore J.L."/>
            <person name="Chibucos M.C."/>
            <person name="Coates M."/>
            <person name="Dehal P."/>
            <person name="Delehaunty K."/>
            <person name="Dong S."/>
            <person name="Downton P."/>
            <person name="Dumas B."/>
            <person name="Fabro G."/>
            <person name="Fronick C."/>
            <person name="Fuerstenberg S.I."/>
            <person name="Fulton L."/>
            <person name="Gaulin E."/>
            <person name="Govers F."/>
            <person name="Hughes L."/>
            <person name="Humphray S."/>
            <person name="Jiang R.H."/>
            <person name="Judelson H."/>
            <person name="Kamoun S."/>
            <person name="Kyung K."/>
            <person name="Meijer H."/>
            <person name="Minx P."/>
            <person name="Morris P."/>
            <person name="Nelson J."/>
            <person name="Phuntumart V."/>
            <person name="Qutob D."/>
            <person name="Rehmany A."/>
            <person name="Rougon-Cardoso A."/>
            <person name="Ryden P."/>
            <person name="Torto-Alalibo T."/>
            <person name="Studholme D."/>
            <person name="Wang Y."/>
            <person name="Win J."/>
            <person name="Wood J."/>
            <person name="Clifton S.W."/>
            <person name="Rogers J."/>
            <person name="Van den Ackerveken G."/>
            <person name="Jones J.D."/>
            <person name="McDowell J.M."/>
            <person name="Beynon J."/>
            <person name="Tyler B.M."/>
        </authorList>
    </citation>
    <scope>NUCLEOTIDE SEQUENCE [LARGE SCALE GENOMIC DNA]</scope>
    <source>
        <strain evidence="2">Emoy2</strain>
    </source>
</reference>
<sequence>MSKLTRIILMQRDQPCLRASSVCSHNNVHLWSILSLSRACFTIGTCLSALSTCKVHLTALLTRHTQISTI</sequence>
<dbReference type="AlphaFoldDB" id="M4BTX9"/>
<evidence type="ECO:0000313" key="2">
    <source>
        <dbReference type="Proteomes" id="UP000011713"/>
    </source>
</evidence>
<dbReference type="HOGENOM" id="CLU_2763249_0_0_1"/>
<dbReference type="InParanoid" id="M4BTX9"/>
<keyword evidence="2" id="KW-1185">Reference proteome</keyword>
<dbReference type="EMBL" id="JH597888">
    <property type="status" value="NOT_ANNOTATED_CDS"/>
    <property type="molecule type" value="Genomic_DNA"/>
</dbReference>
<accession>M4BTX9</accession>
<proteinExistence type="predicted"/>
<dbReference type="EnsemblProtists" id="HpaT809916">
    <property type="protein sequence ID" value="HpaP809916"/>
    <property type="gene ID" value="HpaG809916"/>
</dbReference>
<organism evidence="1 2">
    <name type="scientific">Hyaloperonospora arabidopsidis (strain Emoy2)</name>
    <name type="common">Downy mildew agent</name>
    <name type="synonym">Peronospora arabidopsidis</name>
    <dbReference type="NCBI Taxonomy" id="559515"/>
    <lineage>
        <taxon>Eukaryota</taxon>
        <taxon>Sar</taxon>
        <taxon>Stramenopiles</taxon>
        <taxon>Oomycota</taxon>
        <taxon>Peronosporomycetes</taxon>
        <taxon>Peronosporales</taxon>
        <taxon>Peronosporaceae</taxon>
        <taxon>Hyaloperonospora</taxon>
    </lineage>
</organism>
<dbReference type="Proteomes" id="UP000011713">
    <property type="component" value="Unassembled WGS sequence"/>
</dbReference>
<reference evidence="1" key="2">
    <citation type="submission" date="2015-06" db="UniProtKB">
        <authorList>
            <consortium name="EnsemblProtists"/>
        </authorList>
    </citation>
    <scope>IDENTIFICATION</scope>
    <source>
        <strain evidence="1">Emoy2</strain>
    </source>
</reference>
<dbReference type="VEuPathDB" id="FungiDB:HpaG809916"/>